<proteinExistence type="predicted"/>
<feature type="transmembrane region" description="Helical" evidence="1">
    <location>
        <begin position="32"/>
        <end position="54"/>
    </location>
</feature>
<organism evidence="2">
    <name type="scientific">Anopheles funestus</name>
    <name type="common">African malaria mosquito</name>
    <dbReference type="NCBI Taxonomy" id="62324"/>
    <lineage>
        <taxon>Eukaryota</taxon>
        <taxon>Metazoa</taxon>
        <taxon>Ecdysozoa</taxon>
        <taxon>Arthropoda</taxon>
        <taxon>Hexapoda</taxon>
        <taxon>Insecta</taxon>
        <taxon>Pterygota</taxon>
        <taxon>Neoptera</taxon>
        <taxon>Endopterygota</taxon>
        <taxon>Diptera</taxon>
        <taxon>Nematocera</taxon>
        <taxon>Culicoidea</taxon>
        <taxon>Culicidae</taxon>
        <taxon>Anophelinae</taxon>
        <taxon>Anopheles</taxon>
    </lineage>
</organism>
<evidence type="ECO:0000256" key="1">
    <source>
        <dbReference type="SAM" id="Phobius"/>
    </source>
</evidence>
<keyword evidence="1" id="KW-0472">Membrane</keyword>
<accession>A0A182S405</accession>
<name>A0A182S405_ANOFN</name>
<keyword evidence="1" id="KW-1133">Transmembrane helix</keyword>
<dbReference type="AlphaFoldDB" id="A0A182S405"/>
<reference evidence="2" key="1">
    <citation type="submission" date="2020-05" db="UniProtKB">
        <authorList>
            <consortium name="EnsemblMetazoa"/>
        </authorList>
    </citation>
    <scope>IDENTIFICATION</scope>
    <source>
        <strain evidence="2">FUMOZ</strain>
    </source>
</reference>
<dbReference type="EnsemblMetazoa" id="AFUN015133-RA">
    <property type="protein sequence ID" value="AFUN015133-PA"/>
    <property type="gene ID" value="AFUN015133"/>
</dbReference>
<protein>
    <submittedName>
        <fullName evidence="2">Uncharacterized protein</fullName>
    </submittedName>
</protein>
<keyword evidence="1" id="KW-0812">Transmembrane</keyword>
<sequence>MYITTRFCCCYRYTCACTVWFEWRDWNWVKTFTINLSLVCVYIFAASLAQVSILNQSSPVVEMITTLDSTRHDRGSNPIRCLLSPYAPRT</sequence>
<evidence type="ECO:0000313" key="2">
    <source>
        <dbReference type="EnsemblMetazoa" id="AFUN015133-PA"/>
    </source>
</evidence>
<dbReference type="VEuPathDB" id="VectorBase:AFUN015133"/>